<dbReference type="GO" id="GO:0003904">
    <property type="term" value="F:deoxyribodipyrimidine photo-lyase activity"/>
    <property type="evidence" value="ECO:0007669"/>
    <property type="project" value="UniProtKB-EC"/>
</dbReference>
<evidence type="ECO:0000256" key="2">
    <source>
        <dbReference type="ARBA" id="ARBA00001974"/>
    </source>
</evidence>
<evidence type="ECO:0000256" key="13">
    <source>
        <dbReference type="ARBA" id="ARBA00033999"/>
    </source>
</evidence>
<evidence type="ECO:0000313" key="16">
    <source>
        <dbReference type="EMBL" id="ACS79025.1"/>
    </source>
</evidence>
<dbReference type="InterPro" id="IPR014729">
    <property type="entry name" value="Rossmann-like_a/b/a_fold"/>
</dbReference>
<dbReference type="Gene3D" id="1.10.579.10">
    <property type="entry name" value="DNA Cyclobutane Dipyrimidine Photolyase, subunit A, domain 3"/>
    <property type="match status" value="1"/>
</dbReference>
<keyword evidence="14" id="KW-0472">Membrane</keyword>
<dbReference type="PANTHER" id="PTHR10211:SF0">
    <property type="entry name" value="DEOXYRIBODIPYRIMIDINE PHOTO-LYASE"/>
    <property type="match status" value="1"/>
</dbReference>
<dbReference type="SUPFAM" id="SSF48173">
    <property type="entry name" value="Cryptochrome/photolyase FAD-binding domain"/>
    <property type="match status" value="1"/>
</dbReference>
<dbReference type="GO" id="GO:0000719">
    <property type="term" value="P:photoreactive repair"/>
    <property type="evidence" value="ECO:0007669"/>
    <property type="project" value="TreeGrafter"/>
</dbReference>
<dbReference type="eggNOG" id="COG0415">
    <property type="taxonomic scope" value="Bacteria"/>
</dbReference>
<evidence type="ECO:0000256" key="9">
    <source>
        <dbReference type="ARBA" id="ARBA00023125"/>
    </source>
</evidence>
<comment type="similarity">
    <text evidence="3">Belongs to the DNA photolyase class-2 family.</text>
</comment>
<dbReference type="HOGENOM" id="CLU_026342_2_1_7"/>
<comment type="cofactor">
    <cofactor evidence="2">
        <name>FAD</name>
        <dbReference type="ChEBI" id="CHEBI:57692"/>
    </cofactor>
</comment>
<evidence type="ECO:0000259" key="15">
    <source>
        <dbReference type="PROSITE" id="PS51645"/>
    </source>
</evidence>
<name>C6BZW8_MARSD</name>
<evidence type="ECO:0000256" key="8">
    <source>
        <dbReference type="ARBA" id="ARBA00022827"/>
    </source>
</evidence>
<dbReference type="KEGG" id="dsa:Desal_0960"/>
<dbReference type="Gene3D" id="1.25.40.80">
    <property type="match status" value="1"/>
</dbReference>
<dbReference type="InterPro" id="IPR036155">
    <property type="entry name" value="Crypto/Photolyase_N_sf"/>
</dbReference>
<keyword evidence="17" id="KW-1185">Reference proteome</keyword>
<evidence type="ECO:0000256" key="10">
    <source>
        <dbReference type="ARBA" id="ARBA00023204"/>
    </source>
</evidence>
<keyword evidence="11 16" id="KW-0456">Lyase</keyword>
<gene>
    <name evidence="16" type="ordered locus">Desal_0960</name>
</gene>
<feature type="domain" description="Photolyase/cryptochrome alpha/beta" evidence="15">
    <location>
        <begin position="20"/>
        <end position="149"/>
    </location>
</feature>
<dbReference type="Gene3D" id="3.40.50.620">
    <property type="entry name" value="HUPs"/>
    <property type="match status" value="1"/>
</dbReference>
<dbReference type="AlphaFoldDB" id="C6BZW8"/>
<dbReference type="PROSITE" id="PS51645">
    <property type="entry name" value="PHR_CRY_ALPHA_BETA"/>
    <property type="match status" value="1"/>
</dbReference>
<evidence type="ECO:0000256" key="6">
    <source>
        <dbReference type="ARBA" id="ARBA00022630"/>
    </source>
</evidence>
<keyword evidence="7" id="KW-0227">DNA damage</keyword>
<comment type="cofactor">
    <cofactor evidence="1">
        <name>(6R)-5,10-methylene-5,6,7,8-tetrahydrofolate</name>
        <dbReference type="ChEBI" id="CHEBI:15636"/>
    </cofactor>
</comment>
<keyword evidence="9" id="KW-0238">DNA-binding</keyword>
<sequence length="445" mass="50556">MAKVDVRRIKKLNSAEISGGPIVYWMSREQRVFDNWGLLHARELAGDKVPLIVVFCLVPSFLGATLRHYDFMLNGMQQVEKDLRKLGYDFVLLSGQPDETLPAFVSNIRAGAVVTDFDPLRIKQQWQENVGQKIDIPLLEVDGHNIVPARFVTDKREYGARTIRPKIQRLLPEFLEEFPELASAEVKGEGFPVVDWKQVRSSIKVDETVGPVDLIPGESAAHAALDEFVTYGLGAYAEKRNDPNAEATSRLSAYYHFGQLAPQRAALEVAARPTGESVDSYLEELIIRRELSDNFCLHTPNYDSLDAAPEWAQKTLSEHSADRRAYLYSYEDFEQARTHSALWNAAQSQMVHSGFMHGYMRMYWAKKILEWSASAEEALSITIALNDRFELDGRDPNGYVGALWSIGGVHDRGWKKRSVFGSIRYMNERGCRRKFDVDAYVRKWG</sequence>
<keyword evidence="14" id="KW-1133">Transmembrane helix</keyword>
<dbReference type="Pfam" id="PF00875">
    <property type="entry name" value="DNA_photolyase"/>
    <property type="match status" value="1"/>
</dbReference>
<dbReference type="PANTHER" id="PTHR10211">
    <property type="entry name" value="DEOXYRIBODIPYRIMIDINE PHOTOLYASE"/>
    <property type="match status" value="1"/>
</dbReference>
<evidence type="ECO:0000256" key="5">
    <source>
        <dbReference type="ARBA" id="ARBA00014046"/>
    </source>
</evidence>
<comment type="catalytic activity">
    <reaction evidence="13">
        <text>cyclobutadipyrimidine (in DNA) = 2 pyrimidine residues (in DNA).</text>
        <dbReference type="EC" id="4.1.99.3"/>
    </reaction>
</comment>
<organism evidence="16 17">
    <name type="scientific">Maridesulfovibrio salexigens (strain ATCC 14822 / DSM 2638 / NCIMB 8403 / VKM B-1763)</name>
    <name type="common">Desulfovibrio salexigens</name>
    <dbReference type="NCBI Taxonomy" id="526222"/>
    <lineage>
        <taxon>Bacteria</taxon>
        <taxon>Pseudomonadati</taxon>
        <taxon>Thermodesulfobacteriota</taxon>
        <taxon>Desulfovibrionia</taxon>
        <taxon>Desulfovibrionales</taxon>
        <taxon>Desulfovibrionaceae</taxon>
        <taxon>Maridesulfovibrio</taxon>
    </lineage>
</organism>
<keyword evidence="14" id="KW-0812">Transmembrane</keyword>
<reference evidence="16 17" key="1">
    <citation type="submission" date="2009-06" db="EMBL/GenBank/DDBJ databases">
        <title>Complete sequence of Desulfovibrio salexigens DSM 2638.</title>
        <authorList>
            <consortium name="US DOE Joint Genome Institute"/>
            <person name="Lucas S."/>
            <person name="Copeland A."/>
            <person name="Lapidus A."/>
            <person name="Glavina del Rio T."/>
            <person name="Tice H."/>
            <person name="Bruce D."/>
            <person name="Goodwin L."/>
            <person name="Pitluck S."/>
            <person name="Munk A.C."/>
            <person name="Brettin T."/>
            <person name="Detter J.C."/>
            <person name="Han C."/>
            <person name="Tapia R."/>
            <person name="Larimer F."/>
            <person name="Land M."/>
            <person name="Hauser L."/>
            <person name="Kyrpides N."/>
            <person name="Anderson I."/>
            <person name="Wall J.D."/>
            <person name="Arkin A.P."/>
            <person name="Dehal P."/>
            <person name="Chivian D."/>
            <person name="Giles B."/>
            <person name="Hazen T.C."/>
        </authorList>
    </citation>
    <scope>NUCLEOTIDE SEQUENCE [LARGE SCALE GENOMIC DNA]</scope>
    <source>
        <strain evidence="17">ATCC 14822 / DSM 2638 / NCIMB 8403 / VKM B-1763</strain>
    </source>
</reference>
<evidence type="ECO:0000256" key="7">
    <source>
        <dbReference type="ARBA" id="ARBA00022763"/>
    </source>
</evidence>
<dbReference type="InterPro" id="IPR006050">
    <property type="entry name" value="DNA_photolyase_N"/>
</dbReference>
<feature type="transmembrane region" description="Helical" evidence="14">
    <location>
        <begin position="49"/>
        <end position="69"/>
    </location>
</feature>
<evidence type="ECO:0000256" key="4">
    <source>
        <dbReference type="ARBA" id="ARBA00013149"/>
    </source>
</evidence>
<evidence type="ECO:0000256" key="3">
    <source>
        <dbReference type="ARBA" id="ARBA00006409"/>
    </source>
</evidence>
<dbReference type="InterPro" id="IPR036134">
    <property type="entry name" value="Crypto/Photolyase_FAD-like_sf"/>
</dbReference>
<evidence type="ECO:0000313" key="17">
    <source>
        <dbReference type="Proteomes" id="UP000002601"/>
    </source>
</evidence>
<dbReference type="InterPro" id="IPR008148">
    <property type="entry name" value="DNA_photolyase_2"/>
</dbReference>
<dbReference type="EMBL" id="CP001649">
    <property type="protein sequence ID" value="ACS79025.1"/>
    <property type="molecule type" value="Genomic_DNA"/>
</dbReference>
<accession>C6BZW8</accession>
<dbReference type="EC" id="4.1.99.3" evidence="4"/>
<dbReference type="STRING" id="526222.Desal_0960"/>
<dbReference type="NCBIfam" id="TIGR00591">
    <property type="entry name" value="phr2"/>
    <property type="match status" value="1"/>
</dbReference>
<dbReference type="OrthoDB" id="9772484at2"/>
<keyword evidence="10" id="KW-0234">DNA repair</keyword>
<dbReference type="SUPFAM" id="SSF52425">
    <property type="entry name" value="Cryptochrome/photolyase, N-terminal domain"/>
    <property type="match status" value="1"/>
</dbReference>
<evidence type="ECO:0000256" key="11">
    <source>
        <dbReference type="ARBA" id="ARBA00023239"/>
    </source>
</evidence>
<proteinExistence type="inferred from homology"/>
<protein>
    <recommendedName>
        <fullName evidence="5">Deoxyribodipyrimidine photo-lyase</fullName>
        <ecNumber evidence="4">4.1.99.3</ecNumber>
    </recommendedName>
    <alternativeName>
        <fullName evidence="12">DNA photolyase</fullName>
    </alternativeName>
</protein>
<evidence type="ECO:0000256" key="12">
    <source>
        <dbReference type="ARBA" id="ARBA00031671"/>
    </source>
</evidence>
<dbReference type="RefSeq" id="WP_015850844.1">
    <property type="nucleotide sequence ID" value="NC_012881.1"/>
</dbReference>
<dbReference type="GO" id="GO:0003677">
    <property type="term" value="F:DNA binding"/>
    <property type="evidence" value="ECO:0007669"/>
    <property type="project" value="UniProtKB-KW"/>
</dbReference>
<dbReference type="Proteomes" id="UP000002601">
    <property type="component" value="Chromosome"/>
</dbReference>
<keyword evidence="6" id="KW-0285">Flavoprotein</keyword>
<keyword evidence="8" id="KW-0274">FAD</keyword>
<dbReference type="FunFam" id="3.40.50.620:FF:000110">
    <property type="entry name" value="Deoxyribodipyrimidine photolyase"/>
    <property type="match status" value="1"/>
</dbReference>
<evidence type="ECO:0000256" key="1">
    <source>
        <dbReference type="ARBA" id="ARBA00001932"/>
    </source>
</evidence>
<dbReference type="FunFam" id="1.10.579.10:FF:000002">
    <property type="entry name" value="Deoxyribodipyrimidine photolyase"/>
    <property type="match status" value="1"/>
</dbReference>
<evidence type="ECO:0000256" key="14">
    <source>
        <dbReference type="SAM" id="Phobius"/>
    </source>
</evidence>
<dbReference type="InterPro" id="IPR052219">
    <property type="entry name" value="Photolyase_Class-2"/>
</dbReference>